<dbReference type="STRING" id="1337093.MBELCI_1548"/>
<gene>
    <name evidence="1" type="ORF">MBELCI_1548</name>
</gene>
<dbReference type="OrthoDB" id="7770576at2"/>
<evidence type="ECO:0000313" key="1">
    <source>
        <dbReference type="EMBL" id="GAD55496.1"/>
    </source>
</evidence>
<sequence>MALTRGATTALLTALAGHFHPVLLTEADWPGELIRVNTNAVPITWNGATWLGAGKLVEFSGPAEQGGLATADASVRVAATLESMLAERGKIIRNRNITVWFGITTEQGGGVLAADPVVIFNGYFDSREFSTIRDGEDPRHDMLLGLGIGPAARASASITHGPEDQERTYPGDTAGRHVIHAIKRQANPPVWPEP</sequence>
<proteinExistence type="predicted"/>
<dbReference type="AlphaFoldDB" id="U2YKJ7"/>
<dbReference type="eggNOG" id="ENOG5032U1H">
    <property type="taxonomic scope" value="Bacteria"/>
</dbReference>
<reference evidence="1" key="1">
    <citation type="journal article" date="2013" name="Genome Announc.">
        <title>Draft Genome Sequence of Loktanella cinnabarina LL-001T, Isolated from Deep-Sea Floor Sediment.</title>
        <authorList>
            <person name="Nishi S."/>
            <person name="Tsubouchi T."/>
            <person name="Takaki Y."/>
            <person name="Koyanagi R."/>
            <person name="Satoh N."/>
            <person name="Maruyama T."/>
            <person name="Hatada Y."/>
        </authorList>
    </citation>
    <scope>NUCLEOTIDE SEQUENCE [LARGE SCALE GENOMIC DNA]</scope>
    <source>
        <strain evidence="1">LL-001</strain>
    </source>
</reference>
<dbReference type="Proteomes" id="UP000016566">
    <property type="component" value="Unassembled WGS sequence"/>
</dbReference>
<keyword evidence="2" id="KW-1185">Reference proteome</keyword>
<name>U2YKJ7_9RHOB</name>
<protein>
    <submittedName>
        <fullName evidence="1">Uncharacterized protein</fullName>
    </submittedName>
</protein>
<dbReference type="RefSeq" id="WP_021693600.1">
    <property type="nucleotide sequence ID" value="NZ_BATB01000015.1"/>
</dbReference>
<organism evidence="1 2">
    <name type="scientific">Limimaricola cinnabarinus LL-001</name>
    <dbReference type="NCBI Taxonomy" id="1337093"/>
    <lineage>
        <taxon>Bacteria</taxon>
        <taxon>Pseudomonadati</taxon>
        <taxon>Pseudomonadota</taxon>
        <taxon>Alphaproteobacteria</taxon>
        <taxon>Rhodobacterales</taxon>
        <taxon>Paracoccaceae</taxon>
        <taxon>Limimaricola</taxon>
    </lineage>
</organism>
<accession>U2YKJ7</accession>
<evidence type="ECO:0000313" key="2">
    <source>
        <dbReference type="Proteomes" id="UP000016566"/>
    </source>
</evidence>
<comment type="caution">
    <text evidence="1">The sequence shown here is derived from an EMBL/GenBank/DDBJ whole genome shotgun (WGS) entry which is preliminary data.</text>
</comment>
<dbReference type="EMBL" id="BATB01000015">
    <property type="protein sequence ID" value="GAD55496.1"/>
    <property type="molecule type" value="Genomic_DNA"/>
</dbReference>